<keyword evidence="2" id="KW-0813">Transport</keyword>
<sequence>MLQLIDVCKSYTVADFTQTALDHVSVAFRDNEFVAVLGPSGSGKTTMLNIIGGLDHYDSGNLLVDGVSTREYKDRDWDTYRNNRIGFVFQAYNLIPHQTILENVELALTLSGVSRGERRQRAVEALGRVGLGDHINKKPSQLSGGQMQRVAIARALINDPEILLADEPTGALDSKTSVQIMDLLTEIANDRLVIMVTHNPELAERYATRIVTLADGVIRSDTRPFDPAAENEPRREAKQARRTSMSFLTALSLSFKNLLTKKGRTLMTAFAGSIGIIGIAAILSLANGVNNYIANVEENALSEYPLQIQDQGFDMTSMMGLGADGSGDSTDASSGSQSSDGDSGKPVHESKMIANTFDSIGSNDLASLKEYFDSGESDIDQYVSSIEYGYNVTPQIFGPDTSDGVRQVNPDKSFGSIGLGAGTASNGIMSSMMSTNIFYELPNNMNMAESQYDVVAGHWPESYNDIVLVLTPNGNVSDFMLYSMGLRDHAELDDMVRAFANEEEVDAPSDTLSFTYDDLMNVEFKLVNATGFYQYDDEYGVWKDKSGDSDYMKGLVDGGDTLKIAGVVKPKEDARITSLKVGLYYPTSLVNHLIDQANDTQIVKDQIANPSKNVITGKSFAEEEDEAKDGNQLDMSSLFTIDGEKLQSAFTFDESALTSGLEGADLSSSLDLSGMNLDLSNMPAFDASSISIDPSAIDLSSMNLDFSGLDINLDGAQPTIKTDALTQGVMAVVQGYPAWLTGQLSEHPEYATDQNAAIAAYLADPTTQAAMQAAIAGSIDFSGMTDQIKQQLQTQIGQQLQQQLLPALTQAISQQLQTQLASAVAQYMQTAMTQVMTQFSGAIQQQVSSAMSGYMSTLSANMSNAMGIDESAFADAFQMNMDENDLAELIASLMSTETSSYDNNMKKFGWADYAKPASIDIYPKDFDSKQSVIDILDGYNDRMKVDGDDAKVVSYTDIVGALMSSVTTIVNMISYVLVAFVAISLVVSSIMIGVITYISVLERKKEIGILRSIGASKGDISRVFNAETIIVGFTAGVIGIGLTALGCIPANAIVYSLFNVENVAILPWQAAIVLVAISMFLTFLAGLIPSSAASRKDPVEALRSE</sequence>
<feature type="transmembrane region" description="Helical" evidence="11">
    <location>
        <begin position="1066"/>
        <end position="1088"/>
    </location>
</feature>
<dbReference type="AlphaFoldDB" id="A0A4Q2K2I1"/>
<accession>A0A4Q2K2I1</accession>
<feature type="transmembrane region" description="Helical" evidence="11">
    <location>
        <begin position="972"/>
        <end position="1001"/>
    </location>
</feature>
<dbReference type="SUPFAM" id="SSF52540">
    <property type="entry name" value="P-loop containing nucleoside triphosphate hydrolases"/>
    <property type="match status" value="1"/>
</dbReference>
<evidence type="ECO:0000256" key="1">
    <source>
        <dbReference type="ARBA" id="ARBA00004429"/>
    </source>
</evidence>
<dbReference type="GO" id="GO:0005886">
    <property type="term" value="C:plasma membrane"/>
    <property type="evidence" value="ECO:0007669"/>
    <property type="project" value="UniProtKB-SubCell"/>
</dbReference>
<evidence type="ECO:0000313" key="13">
    <source>
        <dbReference type="EMBL" id="RXZ53933.1"/>
    </source>
</evidence>
<keyword evidence="6 13" id="KW-0067">ATP-binding</keyword>
<keyword evidence="5" id="KW-0547">Nucleotide-binding</keyword>
<comment type="caution">
    <text evidence="13">The sequence shown here is derived from an EMBL/GenBank/DDBJ whole genome shotgun (WGS) entry which is preliminary data.</text>
</comment>
<name>A0A4Q2K2I1_9ACTN</name>
<evidence type="ECO:0000256" key="9">
    <source>
        <dbReference type="ARBA" id="ARBA00038388"/>
    </source>
</evidence>
<evidence type="ECO:0000256" key="7">
    <source>
        <dbReference type="ARBA" id="ARBA00022989"/>
    </source>
</evidence>
<organism evidence="13 14">
    <name type="scientific">Senegalimassilia faecalis</name>
    <dbReference type="NCBI Taxonomy" id="2509433"/>
    <lineage>
        <taxon>Bacteria</taxon>
        <taxon>Bacillati</taxon>
        <taxon>Actinomycetota</taxon>
        <taxon>Coriobacteriia</taxon>
        <taxon>Coriobacteriales</taxon>
        <taxon>Coriobacteriaceae</taxon>
        <taxon>Senegalimassilia</taxon>
    </lineage>
</organism>
<evidence type="ECO:0000256" key="2">
    <source>
        <dbReference type="ARBA" id="ARBA00022448"/>
    </source>
</evidence>
<evidence type="ECO:0000256" key="3">
    <source>
        <dbReference type="ARBA" id="ARBA00022475"/>
    </source>
</evidence>
<evidence type="ECO:0000256" key="11">
    <source>
        <dbReference type="SAM" id="Phobius"/>
    </source>
</evidence>
<feature type="transmembrane region" description="Helical" evidence="11">
    <location>
        <begin position="1029"/>
        <end position="1054"/>
    </location>
</feature>
<dbReference type="PROSITE" id="PS50893">
    <property type="entry name" value="ABC_TRANSPORTER_2"/>
    <property type="match status" value="1"/>
</dbReference>
<keyword evidence="14" id="KW-1185">Reference proteome</keyword>
<dbReference type="PROSITE" id="PS00211">
    <property type="entry name" value="ABC_TRANSPORTER_1"/>
    <property type="match status" value="1"/>
</dbReference>
<dbReference type="InterPro" id="IPR017871">
    <property type="entry name" value="ABC_transporter-like_CS"/>
</dbReference>
<keyword evidence="4 11" id="KW-0812">Transmembrane</keyword>
<feature type="region of interest" description="Disordered" evidence="10">
    <location>
        <begin position="222"/>
        <end position="241"/>
    </location>
</feature>
<evidence type="ECO:0000313" key="14">
    <source>
        <dbReference type="Proteomes" id="UP000293345"/>
    </source>
</evidence>
<protein>
    <submittedName>
        <fullName evidence="13">ABC transporter ATP-binding protein/permease</fullName>
    </submittedName>
</protein>
<feature type="compositionally biased region" description="Low complexity" evidence="10">
    <location>
        <begin position="326"/>
        <end position="341"/>
    </location>
</feature>
<comment type="similarity">
    <text evidence="9">Belongs to the ABC transporter superfamily. Macrolide exporter (TC 3.A.1.122) family.</text>
</comment>
<evidence type="ECO:0000256" key="6">
    <source>
        <dbReference type="ARBA" id="ARBA00022840"/>
    </source>
</evidence>
<gene>
    <name evidence="13" type="ORF">ET524_05145</name>
</gene>
<keyword evidence="7 11" id="KW-1133">Transmembrane helix</keyword>
<dbReference type="CDD" id="cd03255">
    <property type="entry name" value="ABC_MJ0796_LolCDE_FtsE"/>
    <property type="match status" value="1"/>
</dbReference>
<dbReference type="Proteomes" id="UP000293345">
    <property type="component" value="Unassembled WGS sequence"/>
</dbReference>
<evidence type="ECO:0000256" key="5">
    <source>
        <dbReference type="ARBA" id="ARBA00022741"/>
    </source>
</evidence>
<dbReference type="GO" id="GO:0016887">
    <property type="term" value="F:ATP hydrolysis activity"/>
    <property type="evidence" value="ECO:0007669"/>
    <property type="project" value="InterPro"/>
</dbReference>
<dbReference type="PANTHER" id="PTHR42798:SF6">
    <property type="entry name" value="CELL DIVISION ATP-BINDING PROTEIN FTSE"/>
    <property type="match status" value="1"/>
</dbReference>
<evidence type="ECO:0000256" key="10">
    <source>
        <dbReference type="SAM" id="MobiDB-lite"/>
    </source>
</evidence>
<dbReference type="RefSeq" id="WP_129423802.1">
    <property type="nucleotide sequence ID" value="NZ_SDPW01000001.1"/>
</dbReference>
<evidence type="ECO:0000256" key="8">
    <source>
        <dbReference type="ARBA" id="ARBA00023136"/>
    </source>
</evidence>
<dbReference type="GO" id="GO:0005524">
    <property type="term" value="F:ATP binding"/>
    <property type="evidence" value="ECO:0007669"/>
    <property type="project" value="UniProtKB-KW"/>
</dbReference>
<feature type="region of interest" description="Disordered" evidence="10">
    <location>
        <begin position="320"/>
        <end position="348"/>
    </location>
</feature>
<reference evidence="13 14" key="1">
    <citation type="submission" date="2019-01" db="EMBL/GenBank/DDBJ databases">
        <title>Senegalimassilia sp. nov. KGMB04484 isolated human feces.</title>
        <authorList>
            <person name="Han K.-I."/>
            <person name="Kim J.-S."/>
            <person name="Lee K.C."/>
            <person name="Suh M.K."/>
            <person name="Eom M.K."/>
            <person name="Lee J.H."/>
            <person name="Park S.-H."/>
            <person name="Kang S.W."/>
            <person name="Park J.-E."/>
            <person name="Oh B.S."/>
            <person name="Yu S.Y."/>
            <person name="Choi S.-H."/>
            <person name="Lee D.H."/>
            <person name="Yoon H."/>
            <person name="Kim B.-Y."/>
            <person name="Lee J.H."/>
            <person name="Lee J.-S."/>
        </authorList>
    </citation>
    <scope>NUCLEOTIDE SEQUENCE [LARGE SCALE GENOMIC DNA]</scope>
    <source>
        <strain evidence="13 14">KGMB04484</strain>
    </source>
</reference>
<dbReference type="FunFam" id="3.40.50.300:FF:000032">
    <property type="entry name" value="Export ABC transporter ATP-binding protein"/>
    <property type="match status" value="1"/>
</dbReference>
<proteinExistence type="inferred from homology"/>
<dbReference type="InterPro" id="IPR003838">
    <property type="entry name" value="ABC3_permease_C"/>
</dbReference>
<comment type="subcellular location">
    <subcellularLocation>
        <location evidence="1">Cell inner membrane</location>
        <topology evidence="1">Multi-pass membrane protein</topology>
    </subcellularLocation>
</comment>
<keyword evidence="3" id="KW-1003">Cell membrane</keyword>
<dbReference type="GO" id="GO:0098796">
    <property type="term" value="C:membrane protein complex"/>
    <property type="evidence" value="ECO:0007669"/>
    <property type="project" value="UniProtKB-ARBA"/>
</dbReference>
<dbReference type="InterPro" id="IPR003593">
    <property type="entry name" value="AAA+_ATPase"/>
</dbReference>
<dbReference type="InterPro" id="IPR017911">
    <property type="entry name" value="MacB-like_ATP-bd"/>
</dbReference>
<dbReference type="Pfam" id="PF00005">
    <property type="entry name" value="ABC_tran"/>
    <property type="match status" value="1"/>
</dbReference>
<dbReference type="GO" id="GO:0022857">
    <property type="term" value="F:transmembrane transporter activity"/>
    <property type="evidence" value="ECO:0007669"/>
    <property type="project" value="UniProtKB-ARBA"/>
</dbReference>
<dbReference type="EMBL" id="SDPW01000001">
    <property type="protein sequence ID" value="RXZ53933.1"/>
    <property type="molecule type" value="Genomic_DNA"/>
</dbReference>
<dbReference type="InterPro" id="IPR003439">
    <property type="entry name" value="ABC_transporter-like_ATP-bd"/>
</dbReference>
<dbReference type="Gene3D" id="3.40.50.300">
    <property type="entry name" value="P-loop containing nucleotide triphosphate hydrolases"/>
    <property type="match status" value="1"/>
</dbReference>
<evidence type="ECO:0000259" key="12">
    <source>
        <dbReference type="PROSITE" id="PS50893"/>
    </source>
</evidence>
<dbReference type="InterPro" id="IPR027417">
    <property type="entry name" value="P-loop_NTPase"/>
</dbReference>
<feature type="domain" description="ABC transporter" evidence="12">
    <location>
        <begin position="2"/>
        <end position="240"/>
    </location>
</feature>
<dbReference type="PANTHER" id="PTHR42798">
    <property type="entry name" value="LIPOPROTEIN-RELEASING SYSTEM ATP-BINDING PROTEIN LOLD"/>
    <property type="match status" value="1"/>
</dbReference>
<keyword evidence="8 11" id="KW-0472">Membrane</keyword>
<dbReference type="OrthoDB" id="2079174at2"/>
<evidence type="ECO:0000256" key="4">
    <source>
        <dbReference type="ARBA" id="ARBA00022692"/>
    </source>
</evidence>
<dbReference type="Pfam" id="PF02687">
    <property type="entry name" value="FtsX"/>
    <property type="match status" value="1"/>
</dbReference>
<dbReference type="SMART" id="SM00382">
    <property type="entry name" value="AAA"/>
    <property type="match status" value="1"/>
</dbReference>